<dbReference type="EMBL" id="CP137305">
    <property type="protein sequence ID" value="WQF77065.1"/>
    <property type="molecule type" value="Genomic_DNA"/>
</dbReference>
<dbReference type="RefSeq" id="XP_062774289.1">
    <property type="nucleotide sequence ID" value="XM_062918238.1"/>
</dbReference>
<dbReference type="KEGG" id="cdet:87938582"/>
<evidence type="ECO:0000313" key="3">
    <source>
        <dbReference type="Proteomes" id="UP001322277"/>
    </source>
</evidence>
<protein>
    <submittedName>
        <fullName evidence="2">Uncharacterized protein</fullName>
    </submittedName>
</protein>
<accession>A0AAX4I141</accession>
<organism evidence="2 3">
    <name type="scientific">Colletotrichum destructivum</name>
    <dbReference type="NCBI Taxonomy" id="34406"/>
    <lineage>
        <taxon>Eukaryota</taxon>
        <taxon>Fungi</taxon>
        <taxon>Dikarya</taxon>
        <taxon>Ascomycota</taxon>
        <taxon>Pezizomycotina</taxon>
        <taxon>Sordariomycetes</taxon>
        <taxon>Hypocreomycetidae</taxon>
        <taxon>Glomerellales</taxon>
        <taxon>Glomerellaceae</taxon>
        <taxon>Colletotrichum</taxon>
        <taxon>Colletotrichum destructivum species complex</taxon>
    </lineage>
</organism>
<reference evidence="3" key="1">
    <citation type="journal article" date="2023" name="bioRxiv">
        <title>Complete genome of the Medicago anthracnose fungus, Colletotrichum destructivum, reveals a mini-chromosome-like region within a core chromosome.</title>
        <authorList>
            <person name="Lapalu N."/>
            <person name="Simon A."/>
            <person name="Lu A."/>
            <person name="Plaumann P.-L."/>
            <person name="Amselem J."/>
            <person name="Pigne S."/>
            <person name="Auger A."/>
            <person name="Koch C."/>
            <person name="Dallery J.-F."/>
            <person name="O'Connell R.J."/>
        </authorList>
    </citation>
    <scope>NUCLEOTIDE SEQUENCE [LARGE SCALE GENOMIC DNA]</scope>
    <source>
        <strain evidence="3">CBS 520.97</strain>
    </source>
</reference>
<dbReference type="GeneID" id="87938582"/>
<dbReference type="Proteomes" id="UP001322277">
    <property type="component" value="Chromosome 1"/>
</dbReference>
<feature type="region of interest" description="Disordered" evidence="1">
    <location>
        <begin position="59"/>
        <end position="81"/>
    </location>
</feature>
<evidence type="ECO:0000256" key="1">
    <source>
        <dbReference type="SAM" id="MobiDB-lite"/>
    </source>
</evidence>
<gene>
    <name evidence="2" type="ORF">CDEST_02079</name>
</gene>
<sequence length="81" mass="8410">MASLISSFDCPSSDVWPKAVGATVDSVSTSMTANCRAFSCKGTGIKMGEKCSVCGWERPSGDAAESESASEGYPGFSCREI</sequence>
<evidence type="ECO:0000313" key="2">
    <source>
        <dbReference type="EMBL" id="WQF77065.1"/>
    </source>
</evidence>
<dbReference type="AlphaFoldDB" id="A0AAX4I141"/>
<keyword evidence="3" id="KW-1185">Reference proteome</keyword>
<proteinExistence type="predicted"/>
<name>A0AAX4I141_9PEZI</name>